<dbReference type="OMA" id="WFATVIA"/>
<feature type="transmembrane region" description="Helical" evidence="7">
    <location>
        <begin position="183"/>
        <end position="203"/>
    </location>
</feature>
<evidence type="ECO:0000256" key="1">
    <source>
        <dbReference type="ARBA" id="ARBA00004141"/>
    </source>
</evidence>
<evidence type="ECO:0000256" key="6">
    <source>
        <dbReference type="ARBA" id="ARBA00023136"/>
    </source>
</evidence>
<dbReference type="STRING" id="1328760.A0A165H6V4"/>
<dbReference type="InterPro" id="IPR004840">
    <property type="entry name" value="Amino_acid_permease_CS"/>
</dbReference>
<dbReference type="AlphaFoldDB" id="A0A165H6V4"/>
<keyword evidence="5 7" id="KW-1133">Transmembrane helix</keyword>
<feature type="transmembrane region" description="Helical" evidence="7">
    <location>
        <begin position="402"/>
        <end position="426"/>
    </location>
</feature>
<keyword evidence="10" id="KW-1185">Reference proteome</keyword>
<name>A0A165H6V4_XYLHT</name>
<dbReference type="PANTHER" id="PTHR43341:SF39">
    <property type="entry name" value="AMINO ACID TRANSPORTER (EUROFUNG)-RELATED"/>
    <property type="match status" value="1"/>
</dbReference>
<gene>
    <name evidence="9" type="ORF">L228DRAFT_283123</name>
</gene>
<dbReference type="PANTHER" id="PTHR43341">
    <property type="entry name" value="AMINO ACID PERMEASE"/>
    <property type="match status" value="1"/>
</dbReference>
<dbReference type="RefSeq" id="XP_018188621.1">
    <property type="nucleotide sequence ID" value="XM_018336080.1"/>
</dbReference>
<dbReference type="EMBL" id="KV407458">
    <property type="protein sequence ID" value="KZF23066.1"/>
    <property type="molecule type" value="Genomic_DNA"/>
</dbReference>
<proteinExistence type="predicted"/>
<dbReference type="PROSITE" id="PS00218">
    <property type="entry name" value="AMINO_ACID_PERMEASE_1"/>
    <property type="match status" value="1"/>
</dbReference>
<evidence type="ECO:0000256" key="2">
    <source>
        <dbReference type="ARBA" id="ARBA00022448"/>
    </source>
</evidence>
<feature type="transmembrane region" description="Helical" evidence="7">
    <location>
        <begin position="376"/>
        <end position="396"/>
    </location>
</feature>
<dbReference type="FunCoup" id="A0A165H6V4">
    <property type="interactions" value="122"/>
</dbReference>
<dbReference type="OrthoDB" id="3900342at2759"/>
<dbReference type="GO" id="GO:0015171">
    <property type="term" value="F:amino acid transmembrane transporter activity"/>
    <property type="evidence" value="ECO:0007669"/>
    <property type="project" value="TreeGrafter"/>
</dbReference>
<keyword evidence="6 7" id="KW-0472">Membrane</keyword>
<feature type="transmembrane region" description="Helical" evidence="7">
    <location>
        <begin position="50"/>
        <end position="69"/>
    </location>
</feature>
<protein>
    <submittedName>
        <fullName evidence="9">AAT family amino acid transporter</fullName>
    </submittedName>
</protein>
<feature type="transmembrane region" description="Helical" evidence="7">
    <location>
        <begin position="447"/>
        <end position="470"/>
    </location>
</feature>
<feature type="domain" description="Amino acid permease/ SLC12A" evidence="8">
    <location>
        <begin position="47"/>
        <end position="510"/>
    </location>
</feature>
<sequence length="515" mass="55319">MSTKKDDTYGIPAEDAPSNVEEGTITEFGPPAQSEHGYVARGLKNRHYQFMAFGGAVGTGLFLGIGSALRTGGPLSVFISYSLTGLAIFAMMQCLGEMATWLPVPGAIPTFCSRFVDDAMGFAVGWNTWYAGSIVICVEASAAAIVIEYWTSSVNSAVWITIVIVLVVLLNVFAVSVFGEAEFFFGVLKLVTMIGLLILTLVIDLGGAPSHDRLGFRYWNHPGAVREYIGTGNTGRFAGFFSTLITAAFAFGGSEGVIAAAGEAQDPRKNIPKAVRGVFVRIMLFYCLGSLAVGLFVPYDNPNLLSGGPGAAASPWVIGIVNSGIRVLPSIINTVILLSAVSVANSQVFIASRYLFSLAQNGQAPRIFLKCSKTGIPYYSVALTSSVSLLTYMTLSSGANKVFLWLMNITTIASLLTWISIAISYLRFRAAIVAQGVGMQNLPFKSALQPFCAYFVIIYFGIIMLGNGFVVFTKGNWSTSSFIASYIGLPIYGACFVFWKVFKRTKFVKAHEAQL</sequence>
<organism evidence="9 10">
    <name type="scientific">Xylona heveae (strain CBS 132557 / TC161)</name>
    <dbReference type="NCBI Taxonomy" id="1328760"/>
    <lineage>
        <taxon>Eukaryota</taxon>
        <taxon>Fungi</taxon>
        <taxon>Dikarya</taxon>
        <taxon>Ascomycota</taxon>
        <taxon>Pezizomycotina</taxon>
        <taxon>Xylonomycetes</taxon>
        <taxon>Xylonales</taxon>
        <taxon>Xylonaceae</taxon>
        <taxon>Xylona</taxon>
    </lineage>
</organism>
<evidence type="ECO:0000256" key="5">
    <source>
        <dbReference type="ARBA" id="ARBA00022989"/>
    </source>
</evidence>
<feature type="transmembrane region" description="Helical" evidence="7">
    <location>
        <begin position="331"/>
        <end position="356"/>
    </location>
</feature>
<keyword evidence="2" id="KW-0813">Transport</keyword>
<feature type="transmembrane region" description="Helical" evidence="7">
    <location>
        <begin position="482"/>
        <end position="502"/>
    </location>
</feature>
<dbReference type="GO" id="GO:0016020">
    <property type="term" value="C:membrane"/>
    <property type="evidence" value="ECO:0007669"/>
    <property type="project" value="UniProtKB-SubCell"/>
</dbReference>
<comment type="subcellular location">
    <subcellularLocation>
        <location evidence="1">Membrane</location>
        <topology evidence="1">Multi-pass membrane protein</topology>
    </subcellularLocation>
</comment>
<dbReference type="FunFam" id="1.20.1740.10:FF:000006">
    <property type="entry name" value="General amino acid permease"/>
    <property type="match status" value="1"/>
</dbReference>
<keyword evidence="4" id="KW-0029">Amino-acid transport</keyword>
<feature type="transmembrane region" description="Helical" evidence="7">
    <location>
        <begin position="128"/>
        <end position="150"/>
    </location>
</feature>
<dbReference type="InterPro" id="IPR004841">
    <property type="entry name" value="AA-permease/SLC12A_dom"/>
</dbReference>
<evidence type="ECO:0000256" key="7">
    <source>
        <dbReference type="SAM" id="Phobius"/>
    </source>
</evidence>
<dbReference type="InParanoid" id="A0A165H6V4"/>
<evidence type="ECO:0000313" key="9">
    <source>
        <dbReference type="EMBL" id="KZF23066.1"/>
    </source>
</evidence>
<evidence type="ECO:0000313" key="10">
    <source>
        <dbReference type="Proteomes" id="UP000076632"/>
    </source>
</evidence>
<dbReference type="Pfam" id="PF00324">
    <property type="entry name" value="AA_permease"/>
    <property type="match status" value="1"/>
</dbReference>
<keyword evidence="3 7" id="KW-0812">Transmembrane</keyword>
<feature type="transmembrane region" description="Helical" evidence="7">
    <location>
        <begin position="278"/>
        <end position="299"/>
    </location>
</feature>
<dbReference type="InterPro" id="IPR050524">
    <property type="entry name" value="APC_YAT"/>
</dbReference>
<dbReference type="Gene3D" id="1.20.1740.10">
    <property type="entry name" value="Amino acid/polyamine transporter I"/>
    <property type="match status" value="1"/>
</dbReference>
<feature type="transmembrane region" description="Helical" evidence="7">
    <location>
        <begin position="157"/>
        <end position="177"/>
    </location>
</feature>
<evidence type="ECO:0000256" key="4">
    <source>
        <dbReference type="ARBA" id="ARBA00022970"/>
    </source>
</evidence>
<evidence type="ECO:0000256" key="3">
    <source>
        <dbReference type="ARBA" id="ARBA00022692"/>
    </source>
</evidence>
<accession>A0A165H6V4</accession>
<dbReference type="Proteomes" id="UP000076632">
    <property type="component" value="Unassembled WGS sequence"/>
</dbReference>
<reference evidence="9 10" key="1">
    <citation type="journal article" date="2016" name="Fungal Biol.">
        <title>The genome of Xylona heveae provides a window into fungal endophytism.</title>
        <authorList>
            <person name="Gazis R."/>
            <person name="Kuo A."/>
            <person name="Riley R."/>
            <person name="LaButti K."/>
            <person name="Lipzen A."/>
            <person name="Lin J."/>
            <person name="Amirebrahimi M."/>
            <person name="Hesse C.N."/>
            <person name="Spatafora J.W."/>
            <person name="Henrissat B."/>
            <person name="Hainaut M."/>
            <person name="Grigoriev I.V."/>
            <person name="Hibbett D.S."/>
        </authorList>
    </citation>
    <scope>NUCLEOTIDE SEQUENCE [LARGE SCALE GENOMIC DNA]</scope>
    <source>
        <strain evidence="9 10">TC161</strain>
    </source>
</reference>
<dbReference type="PIRSF" id="PIRSF006060">
    <property type="entry name" value="AA_transporter"/>
    <property type="match status" value="1"/>
</dbReference>
<dbReference type="GeneID" id="28901217"/>
<evidence type="ECO:0000259" key="8">
    <source>
        <dbReference type="Pfam" id="PF00324"/>
    </source>
</evidence>